<dbReference type="AlphaFoldDB" id="A0A2T0WB06"/>
<gene>
    <name evidence="4" type="ORF">CLV38_10279</name>
</gene>
<keyword evidence="1" id="KW-0472">Membrane</keyword>
<organism evidence="4 5">
    <name type="scientific">Alkalibacterium olivapovliticus</name>
    <dbReference type="NCBI Taxonomy" id="99907"/>
    <lineage>
        <taxon>Bacteria</taxon>
        <taxon>Bacillati</taxon>
        <taxon>Bacillota</taxon>
        <taxon>Bacilli</taxon>
        <taxon>Lactobacillales</taxon>
        <taxon>Carnobacteriaceae</taxon>
        <taxon>Alkalibacterium</taxon>
    </lineage>
</organism>
<dbReference type="EMBL" id="PVTO01000002">
    <property type="protein sequence ID" value="PRY83895.1"/>
    <property type="molecule type" value="Genomic_DNA"/>
</dbReference>
<evidence type="ECO:0000256" key="1">
    <source>
        <dbReference type="SAM" id="Phobius"/>
    </source>
</evidence>
<reference evidence="4 5" key="1">
    <citation type="submission" date="2018-03" db="EMBL/GenBank/DDBJ databases">
        <title>Genomic Encyclopedia of Archaeal and Bacterial Type Strains, Phase II (KMG-II): from individual species to whole genera.</title>
        <authorList>
            <person name="Goeker M."/>
        </authorList>
    </citation>
    <scope>NUCLEOTIDE SEQUENCE [LARGE SCALE GENOMIC DNA]</scope>
    <source>
        <strain evidence="4 5">DSM 13175</strain>
    </source>
</reference>
<dbReference type="InterPro" id="IPR016975">
    <property type="entry name" value="Cell_wall_LiaF"/>
</dbReference>
<evidence type="ECO:0000313" key="4">
    <source>
        <dbReference type="EMBL" id="PRY83895.1"/>
    </source>
</evidence>
<evidence type="ECO:0000259" key="3">
    <source>
        <dbReference type="Pfam" id="PF24661"/>
    </source>
</evidence>
<comment type="caution">
    <text evidence="4">The sequence shown here is derived from an EMBL/GenBank/DDBJ whole genome shotgun (WGS) entry which is preliminary data.</text>
</comment>
<accession>A0A2T0WB06</accession>
<dbReference type="InterPro" id="IPR024425">
    <property type="entry name" value="LiaF-like_C"/>
</dbReference>
<dbReference type="Pfam" id="PF09922">
    <property type="entry name" value="LiaF-like_C"/>
    <property type="match status" value="1"/>
</dbReference>
<feature type="transmembrane region" description="Helical" evidence="1">
    <location>
        <begin position="12"/>
        <end position="40"/>
    </location>
</feature>
<feature type="domain" description="Cell wall-active antibiotics response LiaF-like C-terminal" evidence="2">
    <location>
        <begin position="132"/>
        <end position="244"/>
    </location>
</feature>
<dbReference type="Pfam" id="PF24661">
    <property type="entry name" value="DUF7649"/>
    <property type="match status" value="1"/>
</dbReference>
<dbReference type="InterPro" id="IPR047793">
    <property type="entry name" value="LiaF_C"/>
</dbReference>
<dbReference type="PIRSF" id="PIRSF031509">
    <property type="entry name" value="Cell_wall_LiaF/YvqF"/>
    <property type="match status" value="1"/>
</dbReference>
<feature type="transmembrane region" description="Helical" evidence="1">
    <location>
        <begin position="55"/>
        <end position="82"/>
    </location>
</feature>
<dbReference type="Proteomes" id="UP000238205">
    <property type="component" value="Unassembled WGS sequence"/>
</dbReference>
<evidence type="ECO:0000259" key="2">
    <source>
        <dbReference type="Pfam" id="PF09922"/>
    </source>
</evidence>
<sequence length="247" mass="28737">MSSTVYKSVMILLFVWLFYQIFNSWMLLTFLLTALLFLFLYKTSPGTKASKSQQLIISVILFTASVVFTNAFWAIISVFLVVEMNTDSKLSRTVRDPLFRRKQYWREKDFVSVDLTSHLEEESKLKFSRNKWFGDDSVGKDVFKWEDKNFVKIMGDSFFDLGNTIIPKRENTIIIRKGIGDIKIIVPKDIALSLDISLAIGKLVIDKEEYDMKNETVKWQSDHYHSSIRKLRIVSNTLVGEVEVIYL</sequence>
<name>A0A2T0WB06_9LACT</name>
<proteinExistence type="predicted"/>
<keyword evidence="5" id="KW-1185">Reference proteome</keyword>
<dbReference type="InterPro" id="IPR056066">
    <property type="entry name" value="DUF7649"/>
</dbReference>
<protein>
    <submittedName>
        <fullName evidence="4">Putative membrane protein</fullName>
    </submittedName>
</protein>
<keyword evidence="1" id="KW-0812">Transmembrane</keyword>
<keyword evidence="1" id="KW-1133">Transmembrane helix</keyword>
<dbReference type="NCBIfam" id="NF040535">
    <property type="entry name" value="LiaF_C_term"/>
    <property type="match status" value="1"/>
</dbReference>
<evidence type="ECO:0000313" key="5">
    <source>
        <dbReference type="Proteomes" id="UP000238205"/>
    </source>
</evidence>
<feature type="domain" description="DUF7649" evidence="3">
    <location>
        <begin position="6"/>
        <end position="81"/>
    </location>
</feature>
<dbReference type="RefSeq" id="WP_170068780.1">
    <property type="nucleotide sequence ID" value="NZ_PVTO01000002.1"/>
</dbReference>
<dbReference type="GO" id="GO:0016020">
    <property type="term" value="C:membrane"/>
    <property type="evidence" value="ECO:0007669"/>
    <property type="project" value="InterPro"/>
</dbReference>